<evidence type="ECO:0000313" key="7">
    <source>
        <dbReference type="EMBL" id="MCP3731005.1"/>
    </source>
</evidence>
<sequence>MRIATLLAGSVLFASIPAAFAAELPEPEAARRHVAAARALAGDEMAAIAGGYLCKSPEQGKTYLAPFVMAKDRPTPAAAFDNLYYVGAKFVGAWVLKTPAGLVLIDAMWNEKDAREVIEPDMRKLGLDPAQIRHVIVTHGHVDHYGGAKHFQDAYRAKVWATAADWKVIVADPHPLAKGVAPPRRGQIAADGGVLKFGGETIRFVTTPGHTEGTLSLVLSVKDGGVTRNLTLWGGTAMPDDVAGVRTMHASLLKLWRAGAEAGAEGEISTHGFVDDSFGRFERKPQAARNPFNLGKDGFARVMGIHSECILAQAARFEAWKK</sequence>
<accession>A0A9X2KLN9</accession>
<evidence type="ECO:0000256" key="4">
    <source>
        <dbReference type="ARBA" id="ARBA00022833"/>
    </source>
</evidence>
<dbReference type="Proteomes" id="UP001139451">
    <property type="component" value="Unassembled WGS sequence"/>
</dbReference>
<dbReference type="AlphaFoldDB" id="A0A9X2KLN9"/>
<comment type="cofactor">
    <cofactor evidence="1">
        <name>Zn(2+)</name>
        <dbReference type="ChEBI" id="CHEBI:29105"/>
    </cofactor>
</comment>
<reference evidence="7" key="1">
    <citation type="submission" date="2022-05" db="EMBL/GenBank/DDBJ databases">
        <title>Sphingomonas sp. strain MG17 Genome sequencing and assembly.</title>
        <authorList>
            <person name="Kim I."/>
        </authorList>
    </citation>
    <scope>NUCLEOTIDE SEQUENCE</scope>
    <source>
        <strain evidence="7">MG17</strain>
    </source>
</reference>
<dbReference type="GO" id="GO:0016787">
    <property type="term" value="F:hydrolase activity"/>
    <property type="evidence" value="ECO:0007669"/>
    <property type="project" value="UniProtKB-KW"/>
</dbReference>
<dbReference type="SUPFAM" id="SSF56281">
    <property type="entry name" value="Metallo-hydrolase/oxidoreductase"/>
    <property type="match status" value="1"/>
</dbReference>
<evidence type="ECO:0000256" key="1">
    <source>
        <dbReference type="ARBA" id="ARBA00001947"/>
    </source>
</evidence>
<gene>
    <name evidence="7" type="ORF">M9978_11240</name>
</gene>
<evidence type="ECO:0000256" key="5">
    <source>
        <dbReference type="SAM" id="SignalP"/>
    </source>
</evidence>
<evidence type="ECO:0000256" key="2">
    <source>
        <dbReference type="ARBA" id="ARBA00022723"/>
    </source>
</evidence>
<dbReference type="SMART" id="SM00849">
    <property type="entry name" value="Lactamase_B"/>
    <property type="match status" value="1"/>
</dbReference>
<dbReference type="RefSeq" id="WP_254293169.1">
    <property type="nucleotide sequence ID" value="NZ_JAMLDX010000007.1"/>
</dbReference>
<dbReference type="InterPro" id="IPR036866">
    <property type="entry name" value="RibonucZ/Hydroxyglut_hydro"/>
</dbReference>
<keyword evidence="8" id="KW-1185">Reference proteome</keyword>
<keyword evidence="4" id="KW-0862">Zinc</keyword>
<feature type="domain" description="Metallo-beta-lactamase" evidence="6">
    <location>
        <begin position="90"/>
        <end position="267"/>
    </location>
</feature>
<keyword evidence="2" id="KW-0479">Metal-binding</keyword>
<protein>
    <submittedName>
        <fullName evidence="7">MBL fold metallo-hydrolase</fullName>
    </submittedName>
</protein>
<feature type="signal peptide" evidence="5">
    <location>
        <begin position="1"/>
        <end position="21"/>
    </location>
</feature>
<name>A0A9X2KLN9_9SPHN</name>
<dbReference type="Gene3D" id="3.60.15.10">
    <property type="entry name" value="Ribonuclease Z/Hydroxyacylglutathione hydrolase-like"/>
    <property type="match status" value="1"/>
</dbReference>
<keyword evidence="5" id="KW-0732">Signal</keyword>
<dbReference type="PANTHER" id="PTHR46233">
    <property type="entry name" value="HYDROXYACYLGLUTATHIONE HYDROLASE GLOC"/>
    <property type="match status" value="1"/>
</dbReference>
<dbReference type="InterPro" id="IPR051453">
    <property type="entry name" value="MBL_Glyoxalase_II"/>
</dbReference>
<comment type="caution">
    <text evidence="7">The sequence shown here is derived from an EMBL/GenBank/DDBJ whole genome shotgun (WGS) entry which is preliminary data.</text>
</comment>
<evidence type="ECO:0000256" key="3">
    <source>
        <dbReference type="ARBA" id="ARBA00022801"/>
    </source>
</evidence>
<proteinExistence type="predicted"/>
<keyword evidence="3" id="KW-0378">Hydrolase</keyword>
<dbReference type="InterPro" id="IPR001279">
    <property type="entry name" value="Metallo-B-lactamas"/>
</dbReference>
<evidence type="ECO:0000313" key="8">
    <source>
        <dbReference type="Proteomes" id="UP001139451"/>
    </source>
</evidence>
<dbReference type="EMBL" id="JAMLDX010000007">
    <property type="protein sequence ID" value="MCP3731005.1"/>
    <property type="molecule type" value="Genomic_DNA"/>
</dbReference>
<dbReference type="PANTHER" id="PTHR46233:SF3">
    <property type="entry name" value="HYDROXYACYLGLUTATHIONE HYDROLASE GLOC"/>
    <property type="match status" value="1"/>
</dbReference>
<dbReference type="GO" id="GO:0046872">
    <property type="term" value="F:metal ion binding"/>
    <property type="evidence" value="ECO:0007669"/>
    <property type="project" value="UniProtKB-KW"/>
</dbReference>
<organism evidence="7 8">
    <name type="scientific">Sphingomonas tagetis</name>
    <dbReference type="NCBI Taxonomy" id="2949092"/>
    <lineage>
        <taxon>Bacteria</taxon>
        <taxon>Pseudomonadati</taxon>
        <taxon>Pseudomonadota</taxon>
        <taxon>Alphaproteobacteria</taxon>
        <taxon>Sphingomonadales</taxon>
        <taxon>Sphingomonadaceae</taxon>
        <taxon>Sphingomonas</taxon>
    </lineage>
</organism>
<feature type="chain" id="PRO_5040793368" evidence="5">
    <location>
        <begin position="22"/>
        <end position="322"/>
    </location>
</feature>
<evidence type="ECO:0000259" key="6">
    <source>
        <dbReference type="SMART" id="SM00849"/>
    </source>
</evidence>
<dbReference type="Pfam" id="PF00753">
    <property type="entry name" value="Lactamase_B"/>
    <property type="match status" value="1"/>
</dbReference>